<dbReference type="GO" id="GO:0005829">
    <property type="term" value="C:cytosol"/>
    <property type="evidence" value="ECO:0007669"/>
    <property type="project" value="TreeGrafter"/>
</dbReference>
<dbReference type="GO" id="GO:0008408">
    <property type="term" value="F:3'-5' exonuclease activity"/>
    <property type="evidence" value="ECO:0007669"/>
    <property type="project" value="TreeGrafter"/>
</dbReference>
<feature type="domain" description="Exonuclease" evidence="4">
    <location>
        <begin position="3"/>
        <end position="181"/>
    </location>
</feature>
<dbReference type="InterPro" id="IPR013520">
    <property type="entry name" value="Ribonucl_H"/>
</dbReference>
<evidence type="ECO:0000256" key="1">
    <source>
        <dbReference type="ARBA" id="ARBA00022722"/>
    </source>
</evidence>
<keyword evidence="1" id="KW-0540">Nuclease</keyword>
<dbReference type="CDD" id="cd06127">
    <property type="entry name" value="DEDDh"/>
    <property type="match status" value="1"/>
</dbReference>
<dbReference type="InterPro" id="IPR036397">
    <property type="entry name" value="RNaseH_sf"/>
</dbReference>
<dbReference type="Pfam" id="PF00929">
    <property type="entry name" value="RNase_T"/>
    <property type="match status" value="1"/>
</dbReference>
<accession>A0A161X487</accession>
<proteinExistence type="predicted"/>
<evidence type="ECO:0000256" key="2">
    <source>
        <dbReference type="ARBA" id="ARBA00022801"/>
    </source>
</evidence>
<dbReference type="PANTHER" id="PTHR30231:SF4">
    <property type="entry name" value="PROTEIN NEN2"/>
    <property type="match status" value="1"/>
</dbReference>
<evidence type="ECO:0000313" key="5">
    <source>
        <dbReference type="EMBL" id="KZL88676.1"/>
    </source>
</evidence>
<dbReference type="OrthoDB" id="9813328at2"/>
<dbReference type="GO" id="GO:0003676">
    <property type="term" value="F:nucleic acid binding"/>
    <property type="evidence" value="ECO:0007669"/>
    <property type="project" value="InterPro"/>
</dbReference>
<dbReference type="Proteomes" id="UP000076603">
    <property type="component" value="Unassembled WGS sequence"/>
</dbReference>
<sequence>MNKILFIDTETGGLDPEKHSLLTVAFVAYQDGEIKEAAEWRVKNKDYVVNTEALKINNIDLVEHDSKAQGKDFVVREMIEFIKEAFGEEKPVIAGHNINFDINFLSKLFKECKEFWPKYASHRTLDTCGIIRFLYHSGKITEDVAASDKAFKYFNIKVPERHTAYGDVCATIELYKLLLKI</sequence>
<protein>
    <submittedName>
        <fullName evidence="5">Ribonuclease T</fullName>
    </submittedName>
</protein>
<dbReference type="Gene3D" id="3.30.420.10">
    <property type="entry name" value="Ribonuclease H-like superfamily/Ribonuclease H"/>
    <property type="match status" value="1"/>
</dbReference>
<comment type="caution">
    <text evidence="5">The sequence shown here is derived from an EMBL/GenBank/DDBJ whole genome shotgun (WGS) entry which is preliminary data.</text>
</comment>
<dbReference type="EMBL" id="LWAE01000015">
    <property type="protein sequence ID" value="KZL88676.1"/>
    <property type="molecule type" value="Genomic_DNA"/>
</dbReference>
<dbReference type="InterPro" id="IPR012337">
    <property type="entry name" value="RNaseH-like_sf"/>
</dbReference>
<dbReference type="STRING" id="1121326.CLMAG_59650"/>
<gene>
    <name evidence="5" type="primary">rnt</name>
    <name evidence="5" type="ORF">CLMAG_59650</name>
</gene>
<dbReference type="PATRIC" id="fig|1121326.3.peg.6031"/>
<dbReference type="SMART" id="SM00479">
    <property type="entry name" value="EXOIII"/>
    <property type="match status" value="1"/>
</dbReference>
<dbReference type="PANTHER" id="PTHR30231">
    <property type="entry name" value="DNA POLYMERASE III SUBUNIT EPSILON"/>
    <property type="match status" value="1"/>
</dbReference>
<dbReference type="RefSeq" id="WP_066630674.1">
    <property type="nucleotide sequence ID" value="NZ_FQXL01000080.1"/>
</dbReference>
<name>A0A161X487_9CLOT</name>
<organism evidence="5 6">
    <name type="scientific">Clostridium magnum DSM 2767</name>
    <dbReference type="NCBI Taxonomy" id="1121326"/>
    <lineage>
        <taxon>Bacteria</taxon>
        <taxon>Bacillati</taxon>
        <taxon>Bacillota</taxon>
        <taxon>Clostridia</taxon>
        <taxon>Eubacteriales</taxon>
        <taxon>Clostridiaceae</taxon>
        <taxon>Clostridium</taxon>
    </lineage>
</organism>
<keyword evidence="6" id="KW-1185">Reference proteome</keyword>
<dbReference type="SUPFAM" id="SSF53098">
    <property type="entry name" value="Ribonuclease H-like"/>
    <property type="match status" value="1"/>
</dbReference>
<keyword evidence="3" id="KW-0269">Exonuclease</keyword>
<evidence type="ECO:0000259" key="4">
    <source>
        <dbReference type="SMART" id="SM00479"/>
    </source>
</evidence>
<evidence type="ECO:0000256" key="3">
    <source>
        <dbReference type="ARBA" id="ARBA00022839"/>
    </source>
</evidence>
<keyword evidence="2" id="KW-0378">Hydrolase</keyword>
<dbReference type="AlphaFoldDB" id="A0A161X487"/>
<reference evidence="5 6" key="1">
    <citation type="submission" date="2016-04" db="EMBL/GenBank/DDBJ databases">
        <title>Genome sequence of Clostridium magnum DSM 2767.</title>
        <authorList>
            <person name="Poehlein A."/>
            <person name="Uhlig R."/>
            <person name="Fischer R."/>
            <person name="Bahl H."/>
            <person name="Daniel R."/>
        </authorList>
    </citation>
    <scope>NUCLEOTIDE SEQUENCE [LARGE SCALE GENOMIC DNA]</scope>
    <source>
        <strain evidence="5 6">DSM 2767</strain>
    </source>
</reference>
<evidence type="ECO:0000313" key="6">
    <source>
        <dbReference type="Proteomes" id="UP000076603"/>
    </source>
</evidence>